<feature type="signal peptide" evidence="1">
    <location>
        <begin position="1"/>
        <end position="26"/>
    </location>
</feature>
<dbReference type="EMBL" id="BNAY01000010">
    <property type="protein sequence ID" value="GHH32254.1"/>
    <property type="molecule type" value="Genomic_DNA"/>
</dbReference>
<evidence type="ECO:0000313" key="2">
    <source>
        <dbReference type="EMBL" id="GHH32254.1"/>
    </source>
</evidence>
<dbReference type="InterPro" id="IPR016130">
    <property type="entry name" value="Tyr_Pase_AS"/>
</dbReference>
<dbReference type="PROSITE" id="PS00383">
    <property type="entry name" value="TYR_PHOSPHATASE_1"/>
    <property type="match status" value="1"/>
</dbReference>
<keyword evidence="3" id="KW-1185">Reference proteome</keyword>
<keyword evidence="1" id="KW-0732">Signal</keyword>
<dbReference type="RefSeq" id="WP_191258609.1">
    <property type="nucleotide sequence ID" value="NZ_BNAY01000010.1"/>
</dbReference>
<comment type="caution">
    <text evidence="2">The sequence shown here is derived from an EMBL/GenBank/DDBJ whole genome shotgun (WGS) entry which is preliminary data.</text>
</comment>
<dbReference type="InterPro" id="IPR029021">
    <property type="entry name" value="Prot-tyrosine_phosphatase-like"/>
</dbReference>
<protein>
    <submittedName>
        <fullName evidence="2">Protein-tyrosine-phosphatase</fullName>
    </submittedName>
</protein>
<organism evidence="2 3">
    <name type="scientific">Amycolatopsis oliviviridis</name>
    <dbReference type="NCBI Taxonomy" id="1471590"/>
    <lineage>
        <taxon>Bacteria</taxon>
        <taxon>Bacillati</taxon>
        <taxon>Actinomycetota</taxon>
        <taxon>Actinomycetes</taxon>
        <taxon>Pseudonocardiales</taxon>
        <taxon>Pseudonocardiaceae</taxon>
        <taxon>Amycolatopsis</taxon>
    </lineage>
</organism>
<dbReference type="Gene3D" id="3.90.190.10">
    <property type="entry name" value="Protein tyrosine phosphatase superfamily"/>
    <property type="match status" value="1"/>
</dbReference>
<evidence type="ECO:0000256" key="1">
    <source>
        <dbReference type="SAM" id="SignalP"/>
    </source>
</evidence>
<dbReference type="SUPFAM" id="SSF52799">
    <property type="entry name" value="(Phosphotyrosine protein) phosphatases II"/>
    <property type="match status" value="1"/>
</dbReference>
<proteinExistence type="predicted"/>
<dbReference type="InterPro" id="IPR026893">
    <property type="entry name" value="Tyr/Ser_Pase_IphP-type"/>
</dbReference>
<sequence>MRVRKLLVAVIAATAVAGGVTVPAWATVDAPAVVAGAVSLEGAKNFRDVGGYTTADGRTVRTGVVFRSNRLSRLTDADLRRLTAANVSLDVDLRNVKERHDEPDRVPSGARYQVADVVSLEHGLRFHDNAAVTLMKAIAAGLLNGSDNLGQSIGYPFMVDFVGADHAFGDLLRAIAANGSGATVFHCSAGKDRTGWGTAILLSLLGVPRAAVEADFMLSNDKLGDSKAVELSWLRAAFDEVDHLYGSMEAYARQGLHLDDATIDALKTSLLV</sequence>
<gene>
    <name evidence="2" type="ORF">GCM10017790_69090</name>
</gene>
<name>A0ABQ3M3R9_9PSEU</name>
<reference evidence="3" key="1">
    <citation type="journal article" date="2019" name="Int. J. Syst. Evol. Microbiol.">
        <title>The Global Catalogue of Microorganisms (GCM) 10K type strain sequencing project: providing services to taxonomists for standard genome sequencing and annotation.</title>
        <authorList>
            <consortium name="The Broad Institute Genomics Platform"/>
            <consortium name="The Broad Institute Genome Sequencing Center for Infectious Disease"/>
            <person name="Wu L."/>
            <person name="Ma J."/>
        </authorList>
    </citation>
    <scope>NUCLEOTIDE SEQUENCE [LARGE SCALE GENOMIC DNA]</scope>
    <source>
        <strain evidence="3">CGMCC 4.7683</strain>
    </source>
</reference>
<dbReference type="Proteomes" id="UP000635387">
    <property type="component" value="Unassembled WGS sequence"/>
</dbReference>
<feature type="chain" id="PRO_5045394604" evidence="1">
    <location>
        <begin position="27"/>
        <end position="272"/>
    </location>
</feature>
<dbReference type="Pfam" id="PF13350">
    <property type="entry name" value="Y_phosphatase3"/>
    <property type="match status" value="1"/>
</dbReference>
<accession>A0ABQ3M3R9</accession>
<evidence type="ECO:0000313" key="3">
    <source>
        <dbReference type="Proteomes" id="UP000635387"/>
    </source>
</evidence>